<keyword evidence="6" id="KW-1185">Reference proteome</keyword>
<dbReference type="Gene3D" id="3.40.80.10">
    <property type="entry name" value="Peptidoglycan recognition protein-like"/>
    <property type="match status" value="1"/>
</dbReference>
<dbReference type="PANTHER" id="PTHR11022:SF41">
    <property type="entry name" value="PEPTIDOGLYCAN-RECOGNITION PROTEIN LC-RELATED"/>
    <property type="match status" value="1"/>
</dbReference>
<dbReference type="Proteomes" id="UP000728185">
    <property type="component" value="Unassembled WGS sequence"/>
</dbReference>
<evidence type="ECO:0000313" key="6">
    <source>
        <dbReference type="Proteomes" id="UP000728185"/>
    </source>
</evidence>
<dbReference type="GO" id="GO:0008745">
    <property type="term" value="F:N-acetylmuramoyl-L-alanine amidase activity"/>
    <property type="evidence" value="ECO:0007669"/>
    <property type="project" value="InterPro"/>
</dbReference>
<name>A0A8E0RNV4_9TREM</name>
<evidence type="ECO:0000313" key="5">
    <source>
        <dbReference type="EMBL" id="KAA0184048.1"/>
    </source>
</evidence>
<dbReference type="EMBL" id="LUCM01011384">
    <property type="protein sequence ID" value="KAA0184048.1"/>
    <property type="molecule type" value="Genomic_DNA"/>
</dbReference>
<keyword evidence="2" id="KW-0472">Membrane</keyword>
<dbReference type="InterPro" id="IPR036505">
    <property type="entry name" value="Amidase/PGRP_sf"/>
</dbReference>
<proteinExistence type="inferred from homology"/>
<dbReference type="SUPFAM" id="SSF55846">
    <property type="entry name" value="N-acetylmuramoyl-L-alanine amidase-like"/>
    <property type="match status" value="1"/>
</dbReference>
<evidence type="ECO:0000259" key="3">
    <source>
        <dbReference type="SMART" id="SM00644"/>
    </source>
</evidence>
<dbReference type="InterPro" id="IPR015510">
    <property type="entry name" value="PGRP"/>
</dbReference>
<evidence type="ECO:0000256" key="2">
    <source>
        <dbReference type="SAM" id="Phobius"/>
    </source>
</evidence>
<dbReference type="InterPro" id="IPR002502">
    <property type="entry name" value="Amidase_domain"/>
</dbReference>
<protein>
    <recommendedName>
        <fullName evidence="7">N-acetylmuramoyl-L-alanine amidase</fullName>
    </recommendedName>
</protein>
<keyword evidence="2" id="KW-1133">Transmembrane helix</keyword>
<evidence type="ECO:0000259" key="4">
    <source>
        <dbReference type="SMART" id="SM00701"/>
    </source>
</evidence>
<feature type="transmembrane region" description="Helical" evidence="2">
    <location>
        <begin position="349"/>
        <end position="377"/>
    </location>
</feature>
<feature type="domain" description="Peptidoglycan recognition protein family" evidence="4">
    <location>
        <begin position="170"/>
        <end position="307"/>
    </location>
</feature>
<gene>
    <name evidence="5" type="ORF">FBUS_07183</name>
</gene>
<comment type="caution">
    <text evidence="5">The sequence shown here is derived from an EMBL/GenBank/DDBJ whole genome shotgun (WGS) entry which is preliminary data.</text>
</comment>
<evidence type="ECO:0000256" key="1">
    <source>
        <dbReference type="ARBA" id="ARBA00007553"/>
    </source>
</evidence>
<dbReference type="CDD" id="cd06583">
    <property type="entry name" value="PGRP"/>
    <property type="match status" value="1"/>
</dbReference>
<dbReference type="InterPro" id="IPR006619">
    <property type="entry name" value="PGRP_domain_met/bac"/>
</dbReference>
<dbReference type="Pfam" id="PF01510">
    <property type="entry name" value="Amidase_2"/>
    <property type="match status" value="1"/>
</dbReference>
<reference evidence="5" key="1">
    <citation type="submission" date="2019-05" db="EMBL/GenBank/DDBJ databases">
        <title>Annotation for the trematode Fasciolopsis buski.</title>
        <authorList>
            <person name="Choi Y.-J."/>
        </authorList>
    </citation>
    <scope>NUCLEOTIDE SEQUENCE</scope>
    <source>
        <strain evidence="5">HT</strain>
        <tissue evidence="5">Whole worm</tissue>
    </source>
</reference>
<accession>A0A8E0RNV4</accession>
<comment type="similarity">
    <text evidence="1">Belongs to the N-acetylmuramoyl-L-alanine amidase 2 family.</text>
</comment>
<dbReference type="GO" id="GO:0009253">
    <property type="term" value="P:peptidoglycan catabolic process"/>
    <property type="evidence" value="ECO:0007669"/>
    <property type="project" value="InterPro"/>
</dbReference>
<dbReference type="SMART" id="SM00701">
    <property type="entry name" value="PGRP"/>
    <property type="match status" value="1"/>
</dbReference>
<keyword evidence="2" id="KW-0812">Transmembrane</keyword>
<dbReference type="OrthoDB" id="10001926at2759"/>
<organism evidence="5 6">
    <name type="scientific">Fasciolopsis buskii</name>
    <dbReference type="NCBI Taxonomy" id="27845"/>
    <lineage>
        <taxon>Eukaryota</taxon>
        <taxon>Metazoa</taxon>
        <taxon>Spiralia</taxon>
        <taxon>Lophotrochozoa</taxon>
        <taxon>Platyhelminthes</taxon>
        <taxon>Trematoda</taxon>
        <taxon>Digenea</taxon>
        <taxon>Plagiorchiida</taxon>
        <taxon>Echinostomata</taxon>
        <taxon>Echinostomatoidea</taxon>
        <taxon>Fasciolidae</taxon>
        <taxon>Fasciolopsis</taxon>
    </lineage>
</organism>
<evidence type="ECO:0008006" key="7">
    <source>
        <dbReference type="Google" id="ProtNLM"/>
    </source>
</evidence>
<dbReference type="SMART" id="SM00644">
    <property type="entry name" value="Ami_2"/>
    <property type="match status" value="1"/>
</dbReference>
<dbReference type="AlphaFoldDB" id="A0A8E0RNV4"/>
<feature type="domain" description="N-acetylmuramoyl-L-alanine amidase" evidence="3">
    <location>
        <begin position="173"/>
        <end position="313"/>
    </location>
</feature>
<dbReference type="PANTHER" id="PTHR11022">
    <property type="entry name" value="PEPTIDOGLYCAN RECOGNITION PROTEIN"/>
    <property type="match status" value="1"/>
</dbReference>
<sequence>MVPMETAKAEPFDPEQLGYCLCEANLVDRIPLVSREDIVCSVNNSCEFDQVQKYAMSPTALLVDRYRPIAVFTNGLIQWYEIENNFWEKSLTADVNGNIWIPVLTTLYWGQNLWAGPWTRLRRCSLLHCRIHLENRLSVIGEPDALGKDILGPSDLAQHTIRPPQDWYEPTCTNKRNFDPLNLSQPLRHIILHNTYIPRYRCYTLPACAQYFRQSALYHLSQMWHGIGYNYLIGNDGVVYEGRGAEFRGAHTGGFNSISYGVAFTGWYQFSPPAIEGLYALRFLIRELLNRGVLAPNVKISGHRDIQISQNPGDSFRNWIQTLPKWITNQTDPPFNAFQCKTITPMDKYWVIVTSSLIMVGLLSAVGVGFLAHYLYIQHHIQKCLRSGNIFDLIEHTPECEDWSAVCSRVNSNGRLFRTVTLLISKQRELPNGNDFQSRTNRFDAQRSDGLERPEVSEFLVAYLRPARVNIMLAMLTDENYREKQFADRFRLFPLFCQSWKEVLERHPINPSLIFFSLSALSEYQLGVLNSTRDFCVELMTDTLDFLIVVDTAYKSTDHEEQMKELRLSSPTVVTRHNWRFDHGNRCTQRMKVTCLRCCACHPLNQVVSHYPYGCRIAKWKICNFLLTQSNIPAKLNVQRAKNSTWQIDAHSWFRFQQDQSDFAKLPQPIEDRISTYHQFLVYEESKRQ</sequence>
<dbReference type="GO" id="GO:0008270">
    <property type="term" value="F:zinc ion binding"/>
    <property type="evidence" value="ECO:0007669"/>
    <property type="project" value="InterPro"/>
</dbReference>